<dbReference type="EMBL" id="VBOY01000077">
    <property type="protein sequence ID" value="TMQ64975.1"/>
    <property type="molecule type" value="Genomic_DNA"/>
</dbReference>
<dbReference type="Proteomes" id="UP000316609">
    <property type="component" value="Unassembled WGS sequence"/>
</dbReference>
<sequence length="80" mass="8974">MSDKVEDKDDGAARRKRAARLHEEIDRLKRRAAGEEGSEPPRPGGKARKETPREFTERKKREALRKKSESGADAADSGKD</sequence>
<accession>A0A538TN02</accession>
<reference evidence="2 3" key="1">
    <citation type="journal article" date="2019" name="Nat. Microbiol.">
        <title>Mediterranean grassland soil C-N compound turnover is dependent on rainfall and depth, and is mediated by genomically divergent microorganisms.</title>
        <authorList>
            <person name="Diamond S."/>
            <person name="Andeer P.F."/>
            <person name="Li Z."/>
            <person name="Crits-Christoph A."/>
            <person name="Burstein D."/>
            <person name="Anantharaman K."/>
            <person name="Lane K.R."/>
            <person name="Thomas B.C."/>
            <person name="Pan C."/>
            <person name="Northen T.R."/>
            <person name="Banfield J.F."/>
        </authorList>
    </citation>
    <scope>NUCLEOTIDE SEQUENCE [LARGE SCALE GENOMIC DNA]</scope>
    <source>
        <strain evidence="2">WS_8</strain>
    </source>
</reference>
<dbReference type="AlphaFoldDB" id="A0A538TN02"/>
<gene>
    <name evidence="2" type="ORF">E6K78_08455</name>
</gene>
<organism evidence="2 3">
    <name type="scientific">Eiseniibacteriota bacterium</name>
    <dbReference type="NCBI Taxonomy" id="2212470"/>
    <lineage>
        <taxon>Bacteria</taxon>
        <taxon>Candidatus Eiseniibacteriota</taxon>
    </lineage>
</organism>
<feature type="compositionally biased region" description="Basic and acidic residues" evidence="1">
    <location>
        <begin position="1"/>
        <end position="13"/>
    </location>
</feature>
<feature type="compositionally biased region" description="Basic and acidic residues" evidence="1">
    <location>
        <begin position="47"/>
        <end position="80"/>
    </location>
</feature>
<evidence type="ECO:0000313" key="2">
    <source>
        <dbReference type="EMBL" id="TMQ64975.1"/>
    </source>
</evidence>
<comment type="caution">
    <text evidence="2">The sequence shown here is derived from an EMBL/GenBank/DDBJ whole genome shotgun (WGS) entry which is preliminary data.</text>
</comment>
<evidence type="ECO:0000256" key="1">
    <source>
        <dbReference type="SAM" id="MobiDB-lite"/>
    </source>
</evidence>
<protein>
    <submittedName>
        <fullName evidence="2">Uncharacterized protein</fullName>
    </submittedName>
</protein>
<proteinExistence type="predicted"/>
<name>A0A538TN02_UNCEI</name>
<evidence type="ECO:0000313" key="3">
    <source>
        <dbReference type="Proteomes" id="UP000316609"/>
    </source>
</evidence>
<feature type="region of interest" description="Disordered" evidence="1">
    <location>
        <begin position="1"/>
        <end position="80"/>
    </location>
</feature>